<evidence type="ECO:0000313" key="2">
    <source>
        <dbReference type="EMBL" id="QDU97520.1"/>
    </source>
</evidence>
<dbReference type="OrthoDB" id="981107at2"/>
<evidence type="ECO:0000256" key="1">
    <source>
        <dbReference type="SAM" id="MobiDB-lite"/>
    </source>
</evidence>
<evidence type="ECO:0000313" key="3">
    <source>
        <dbReference type="Proteomes" id="UP000317648"/>
    </source>
</evidence>
<dbReference type="KEGG" id="lcre:Pla8534_53680"/>
<accession>A0A518E097</accession>
<reference evidence="2 3" key="1">
    <citation type="submission" date="2019-02" db="EMBL/GenBank/DDBJ databases">
        <title>Deep-cultivation of Planctomycetes and their phenomic and genomic characterization uncovers novel biology.</title>
        <authorList>
            <person name="Wiegand S."/>
            <person name="Jogler M."/>
            <person name="Boedeker C."/>
            <person name="Pinto D."/>
            <person name="Vollmers J."/>
            <person name="Rivas-Marin E."/>
            <person name="Kohn T."/>
            <person name="Peeters S.H."/>
            <person name="Heuer A."/>
            <person name="Rast P."/>
            <person name="Oberbeckmann S."/>
            <person name="Bunk B."/>
            <person name="Jeske O."/>
            <person name="Meyerdierks A."/>
            <person name="Storesund J.E."/>
            <person name="Kallscheuer N."/>
            <person name="Luecker S."/>
            <person name="Lage O.M."/>
            <person name="Pohl T."/>
            <person name="Merkel B.J."/>
            <person name="Hornburger P."/>
            <person name="Mueller R.-W."/>
            <person name="Bruemmer F."/>
            <person name="Labrenz M."/>
            <person name="Spormann A.M."/>
            <person name="Op den Camp H."/>
            <person name="Overmann J."/>
            <person name="Amann R."/>
            <person name="Jetten M.S.M."/>
            <person name="Mascher T."/>
            <person name="Medema M.H."/>
            <person name="Devos D.P."/>
            <person name="Kaster A.-K."/>
            <person name="Ovreas L."/>
            <person name="Rohde M."/>
            <person name="Galperin M.Y."/>
            <person name="Jogler C."/>
        </authorList>
    </citation>
    <scope>NUCLEOTIDE SEQUENCE [LARGE SCALE GENOMIC DNA]</scope>
    <source>
        <strain evidence="2 3">Pla85_3_4</strain>
    </source>
</reference>
<dbReference type="EMBL" id="CP036433">
    <property type="protein sequence ID" value="QDU97520.1"/>
    <property type="molecule type" value="Genomic_DNA"/>
</dbReference>
<organism evidence="2 3">
    <name type="scientific">Lignipirellula cremea</name>
    <dbReference type="NCBI Taxonomy" id="2528010"/>
    <lineage>
        <taxon>Bacteria</taxon>
        <taxon>Pseudomonadati</taxon>
        <taxon>Planctomycetota</taxon>
        <taxon>Planctomycetia</taxon>
        <taxon>Pirellulales</taxon>
        <taxon>Pirellulaceae</taxon>
        <taxon>Lignipirellula</taxon>
    </lineage>
</organism>
<protein>
    <submittedName>
        <fullName evidence="2">Uncharacterized protein</fullName>
    </submittedName>
</protein>
<feature type="compositionally biased region" description="Basic and acidic residues" evidence="1">
    <location>
        <begin position="96"/>
        <end position="111"/>
    </location>
</feature>
<dbReference type="RefSeq" id="WP_145056288.1">
    <property type="nucleotide sequence ID" value="NZ_CP036433.1"/>
</dbReference>
<dbReference type="Proteomes" id="UP000317648">
    <property type="component" value="Chromosome"/>
</dbReference>
<dbReference type="AlphaFoldDB" id="A0A518E097"/>
<keyword evidence="3" id="KW-1185">Reference proteome</keyword>
<feature type="region of interest" description="Disordered" evidence="1">
    <location>
        <begin position="92"/>
        <end position="111"/>
    </location>
</feature>
<name>A0A518E097_9BACT</name>
<sequence length="177" mass="20330">MTSPRTAGRQERKERRRQVADLYVQAVSLVEMAESLGVDAAAVKRDLKAVHAAWRRERPDDLDTLRERELQKIDRVEREAWRAWERSQRDVVATKLSHDEKSRKAERTSKEQFGDPRYLTMIKDCIDRRCRLLGLGTETSSDQPPAPVCEVVVATHQQAAAMLTFEQFQQAQEPAGE</sequence>
<proteinExistence type="predicted"/>
<gene>
    <name evidence="2" type="ORF">Pla8534_53680</name>
</gene>